<gene>
    <name evidence="8" type="ORF">F7731_17825</name>
</gene>
<evidence type="ECO:0000259" key="7">
    <source>
        <dbReference type="Pfam" id="PF04138"/>
    </source>
</evidence>
<dbReference type="InterPro" id="IPR051401">
    <property type="entry name" value="GtrA_CellWall_Glycosyl"/>
</dbReference>
<protein>
    <submittedName>
        <fullName evidence="8">GtrA family protein</fullName>
    </submittedName>
</protein>
<dbReference type="Proteomes" id="UP000481030">
    <property type="component" value="Unassembled WGS sequence"/>
</dbReference>
<feature type="transmembrane region" description="Helical" evidence="6">
    <location>
        <begin position="73"/>
        <end position="95"/>
    </location>
</feature>
<sequence>MLFNKKEFLRFVIVGVVNTLHYYVLYMACLHILEFHYILSHTIGFLFSLIGSFLLNTMYTYKVKPTWSRFLRFPFTQAFNTIATAVLLFIFVDLFHISSSLAPIAAVFITVPMTFILTRRILKPS</sequence>
<evidence type="ECO:0000256" key="5">
    <source>
        <dbReference type="ARBA" id="ARBA00023136"/>
    </source>
</evidence>
<evidence type="ECO:0000256" key="2">
    <source>
        <dbReference type="ARBA" id="ARBA00009399"/>
    </source>
</evidence>
<evidence type="ECO:0000313" key="8">
    <source>
        <dbReference type="EMBL" id="KAB2332145.1"/>
    </source>
</evidence>
<dbReference type="RefSeq" id="WP_151536151.1">
    <property type="nucleotide sequence ID" value="NZ_WBOS01000010.1"/>
</dbReference>
<evidence type="ECO:0000313" key="9">
    <source>
        <dbReference type="Proteomes" id="UP000481030"/>
    </source>
</evidence>
<dbReference type="OrthoDB" id="2666802at2"/>
<accession>A0A6L3V447</accession>
<evidence type="ECO:0000256" key="4">
    <source>
        <dbReference type="ARBA" id="ARBA00022989"/>
    </source>
</evidence>
<feature type="transmembrane region" description="Helical" evidence="6">
    <location>
        <begin position="12"/>
        <end position="33"/>
    </location>
</feature>
<dbReference type="InterPro" id="IPR007267">
    <property type="entry name" value="GtrA_DPMS_TM"/>
</dbReference>
<proteinExistence type="inferred from homology"/>
<dbReference type="PANTHER" id="PTHR38459">
    <property type="entry name" value="PROPHAGE BACTOPRENOL-LINKED GLUCOSE TRANSLOCASE HOMOLOG"/>
    <property type="match status" value="1"/>
</dbReference>
<keyword evidence="9" id="KW-1185">Reference proteome</keyword>
<dbReference type="PANTHER" id="PTHR38459:SF1">
    <property type="entry name" value="PROPHAGE BACTOPRENOL-LINKED GLUCOSE TRANSLOCASE HOMOLOG"/>
    <property type="match status" value="1"/>
</dbReference>
<dbReference type="GO" id="GO:0000271">
    <property type="term" value="P:polysaccharide biosynthetic process"/>
    <property type="evidence" value="ECO:0007669"/>
    <property type="project" value="InterPro"/>
</dbReference>
<evidence type="ECO:0000256" key="6">
    <source>
        <dbReference type="SAM" id="Phobius"/>
    </source>
</evidence>
<comment type="caution">
    <text evidence="8">The sequence shown here is derived from an EMBL/GenBank/DDBJ whole genome shotgun (WGS) entry which is preliminary data.</text>
</comment>
<dbReference type="EMBL" id="WBOS01000010">
    <property type="protein sequence ID" value="KAB2332145.1"/>
    <property type="molecule type" value="Genomic_DNA"/>
</dbReference>
<evidence type="ECO:0000256" key="3">
    <source>
        <dbReference type="ARBA" id="ARBA00022692"/>
    </source>
</evidence>
<feature type="transmembrane region" description="Helical" evidence="6">
    <location>
        <begin position="39"/>
        <end position="61"/>
    </location>
</feature>
<dbReference type="AlphaFoldDB" id="A0A6L3V447"/>
<evidence type="ECO:0000256" key="1">
    <source>
        <dbReference type="ARBA" id="ARBA00004141"/>
    </source>
</evidence>
<comment type="similarity">
    <text evidence="2">Belongs to the GtrA family.</text>
</comment>
<keyword evidence="4 6" id="KW-1133">Transmembrane helix</keyword>
<reference evidence="8 9" key="1">
    <citation type="journal article" date="2016" name="Antonie Van Leeuwenhoek">
        <title>Bacillus depressus sp. nov., isolated from soil of a sunflower field.</title>
        <authorList>
            <person name="Wei X."/>
            <person name="Xin D."/>
            <person name="Xin Y."/>
            <person name="Zhang H."/>
            <person name="Wang T."/>
            <person name="Zhang J."/>
        </authorList>
    </citation>
    <scope>NUCLEOTIDE SEQUENCE [LARGE SCALE GENOMIC DNA]</scope>
    <source>
        <strain evidence="8 9">BZ1</strain>
    </source>
</reference>
<dbReference type="GO" id="GO:0005886">
    <property type="term" value="C:plasma membrane"/>
    <property type="evidence" value="ECO:0007669"/>
    <property type="project" value="TreeGrafter"/>
</dbReference>
<feature type="transmembrane region" description="Helical" evidence="6">
    <location>
        <begin position="101"/>
        <end position="122"/>
    </location>
</feature>
<name>A0A6L3V447_9BACI</name>
<keyword evidence="5 6" id="KW-0472">Membrane</keyword>
<keyword evidence="3 6" id="KW-0812">Transmembrane</keyword>
<dbReference type="Pfam" id="PF04138">
    <property type="entry name" value="GtrA_DPMS_TM"/>
    <property type="match status" value="1"/>
</dbReference>
<feature type="domain" description="GtrA/DPMS transmembrane" evidence="7">
    <location>
        <begin position="10"/>
        <end position="121"/>
    </location>
</feature>
<comment type="subcellular location">
    <subcellularLocation>
        <location evidence="1">Membrane</location>
        <topology evidence="1">Multi-pass membrane protein</topology>
    </subcellularLocation>
</comment>
<organism evidence="8 9">
    <name type="scientific">Cytobacillus depressus</name>
    <dbReference type="NCBI Taxonomy" id="1602942"/>
    <lineage>
        <taxon>Bacteria</taxon>
        <taxon>Bacillati</taxon>
        <taxon>Bacillota</taxon>
        <taxon>Bacilli</taxon>
        <taxon>Bacillales</taxon>
        <taxon>Bacillaceae</taxon>
        <taxon>Cytobacillus</taxon>
    </lineage>
</organism>